<keyword evidence="1" id="KW-0732">Signal</keyword>
<comment type="caution">
    <text evidence="2">The sequence shown here is derived from an EMBL/GenBank/DDBJ whole genome shotgun (WGS) entry which is preliminary data.</text>
</comment>
<evidence type="ECO:0000313" key="2">
    <source>
        <dbReference type="EMBL" id="MDH7640412.1"/>
    </source>
</evidence>
<evidence type="ECO:0000256" key="1">
    <source>
        <dbReference type="SAM" id="SignalP"/>
    </source>
</evidence>
<name>A0ABT6N5M5_9SPHN</name>
<evidence type="ECO:0008006" key="4">
    <source>
        <dbReference type="Google" id="ProtNLM"/>
    </source>
</evidence>
<accession>A0ABT6N5M5</accession>
<dbReference type="RefSeq" id="WP_281045758.1">
    <property type="nucleotide sequence ID" value="NZ_JARYGZ010000002.1"/>
</dbReference>
<dbReference type="Proteomes" id="UP001160625">
    <property type="component" value="Unassembled WGS sequence"/>
</dbReference>
<feature type="signal peptide" evidence="1">
    <location>
        <begin position="1"/>
        <end position="22"/>
    </location>
</feature>
<protein>
    <recommendedName>
        <fullName evidence="4">DUF1254 domain-containing protein</fullName>
    </recommendedName>
</protein>
<proteinExistence type="predicted"/>
<evidence type="ECO:0000313" key="3">
    <source>
        <dbReference type="Proteomes" id="UP001160625"/>
    </source>
</evidence>
<organism evidence="2 3">
    <name type="scientific">Sphingomonas oryzagri</name>
    <dbReference type="NCBI Taxonomy" id="3042314"/>
    <lineage>
        <taxon>Bacteria</taxon>
        <taxon>Pseudomonadati</taxon>
        <taxon>Pseudomonadota</taxon>
        <taxon>Alphaproteobacteria</taxon>
        <taxon>Sphingomonadales</taxon>
        <taxon>Sphingomonadaceae</taxon>
        <taxon>Sphingomonas</taxon>
    </lineage>
</organism>
<gene>
    <name evidence="2" type="ORF">QGN17_16880</name>
</gene>
<dbReference type="EMBL" id="JARYGZ010000002">
    <property type="protein sequence ID" value="MDH7640412.1"/>
    <property type="molecule type" value="Genomic_DNA"/>
</dbReference>
<keyword evidence="3" id="KW-1185">Reference proteome</keyword>
<feature type="chain" id="PRO_5045880033" description="DUF1254 domain-containing protein" evidence="1">
    <location>
        <begin position="23"/>
        <end position="347"/>
    </location>
</feature>
<reference evidence="2" key="1">
    <citation type="submission" date="2023-04" db="EMBL/GenBank/DDBJ databases">
        <title>Sphingomonas sp. MAHUQ-71 isolated from rice field.</title>
        <authorList>
            <person name="Huq M.A."/>
        </authorList>
    </citation>
    <scope>NUCLEOTIDE SEQUENCE</scope>
    <source>
        <strain evidence="2">MAHUQ-71</strain>
    </source>
</reference>
<sequence>MIRSFVAILAFAGLGVASPAAADPRTLAVPATAGWKHALTGVILMPGLAGFTRESIGDYGEGEFDIVAQYKGEGATDATIYLFHPGIDSVPLWFDRARRAIELRDIYALSPTTQPRVTPFSPPGGGGVASALRATYPLGGKSAFASTSLAVMPVGDWLLVVRLSSSMLDADALDARMVALTGAIVLPAGIAAAPAAAPVSPCSPAKGSAKARQVAPDMMQALIMSAAAGAARKDRKPVPVYCRAAEAGVEWGEYRIPDGSEGYVLALGDAGRAIGVFAQTPLLGGPQRYSLSYMGLDRTSFLPSFDRLPTPELALTAATQSKPYAAVDTIGDGSNIVLDSDLTAKKR</sequence>